<comment type="caution">
    <text evidence="1">The sequence shown here is derived from an EMBL/GenBank/DDBJ whole genome shotgun (WGS) entry which is preliminary data.</text>
</comment>
<reference evidence="1 2" key="1">
    <citation type="submission" date="2024-05" db="EMBL/GenBank/DDBJ databases">
        <title>Genome sequencing and assembly of Indian major carp, Cirrhinus mrigala (Hamilton, 1822).</title>
        <authorList>
            <person name="Mohindra V."/>
            <person name="Chowdhury L.M."/>
            <person name="Lal K."/>
            <person name="Jena J.K."/>
        </authorList>
    </citation>
    <scope>NUCLEOTIDE SEQUENCE [LARGE SCALE GENOMIC DNA]</scope>
    <source>
        <strain evidence="1">CM1030</strain>
        <tissue evidence="1">Blood</tissue>
    </source>
</reference>
<proteinExistence type="predicted"/>
<protein>
    <submittedName>
        <fullName evidence="1">Uncharacterized protein</fullName>
    </submittedName>
</protein>
<name>A0ABD0PKP9_CIRMR</name>
<gene>
    <name evidence="1" type="ORF">M9458_030333</name>
</gene>
<dbReference type="Proteomes" id="UP001529510">
    <property type="component" value="Unassembled WGS sequence"/>
</dbReference>
<dbReference type="EMBL" id="JAMKFB020000015">
    <property type="protein sequence ID" value="KAL0174365.1"/>
    <property type="molecule type" value="Genomic_DNA"/>
</dbReference>
<accession>A0ABD0PKP9</accession>
<evidence type="ECO:0000313" key="1">
    <source>
        <dbReference type="EMBL" id="KAL0174365.1"/>
    </source>
</evidence>
<evidence type="ECO:0000313" key="2">
    <source>
        <dbReference type="Proteomes" id="UP001529510"/>
    </source>
</evidence>
<dbReference type="AlphaFoldDB" id="A0ABD0PKP9"/>
<feature type="non-terminal residue" evidence="1">
    <location>
        <position position="1"/>
    </location>
</feature>
<sequence length="67" mass="7369">LVAFRQHLQNLARTKGILELNKVYEQMGSGETPSLGLLSPQAHPHDLLDPALQVSPPEKLLEITDLS</sequence>
<keyword evidence="2" id="KW-1185">Reference proteome</keyword>
<organism evidence="1 2">
    <name type="scientific">Cirrhinus mrigala</name>
    <name type="common">Mrigala</name>
    <dbReference type="NCBI Taxonomy" id="683832"/>
    <lineage>
        <taxon>Eukaryota</taxon>
        <taxon>Metazoa</taxon>
        <taxon>Chordata</taxon>
        <taxon>Craniata</taxon>
        <taxon>Vertebrata</taxon>
        <taxon>Euteleostomi</taxon>
        <taxon>Actinopterygii</taxon>
        <taxon>Neopterygii</taxon>
        <taxon>Teleostei</taxon>
        <taxon>Ostariophysi</taxon>
        <taxon>Cypriniformes</taxon>
        <taxon>Cyprinidae</taxon>
        <taxon>Labeoninae</taxon>
        <taxon>Labeonini</taxon>
        <taxon>Cirrhinus</taxon>
    </lineage>
</organism>